<dbReference type="PROSITE" id="PS51363">
    <property type="entry name" value="W2"/>
    <property type="match status" value="1"/>
</dbReference>
<accession>A0A1U7LIG6</accession>
<feature type="region of interest" description="Disordered" evidence="6">
    <location>
        <begin position="228"/>
        <end position="253"/>
    </location>
</feature>
<dbReference type="Pfam" id="PF01873">
    <property type="entry name" value="eIF-5_eIF-2B"/>
    <property type="match status" value="1"/>
</dbReference>
<dbReference type="InterPro" id="IPR016189">
    <property type="entry name" value="Transl_init_fac_IF2/IF5_N"/>
</dbReference>
<dbReference type="GO" id="GO:0042256">
    <property type="term" value="P:cytosolic ribosome assembly"/>
    <property type="evidence" value="ECO:0007669"/>
    <property type="project" value="EnsemblFungi"/>
</dbReference>
<keyword evidence="5" id="KW-0342">GTP-binding</keyword>
<dbReference type="Gene3D" id="2.20.25.350">
    <property type="match status" value="1"/>
</dbReference>
<dbReference type="SUPFAM" id="SSF48371">
    <property type="entry name" value="ARM repeat"/>
    <property type="match status" value="1"/>
</dbReference>
<evidence type="ECO:0000313" key="9">
    <source>
        <dbReference type="Proteomes" id="UP000186594"/>
    </source>
</evidence>
<dbReference type="InterPro" id="IPR045196">
    <property type="entry name" value="IF2/IF5"/>
</dbReference>
<dbReference type="EMBL" id="LXFE01003285">
    <property type="protein sequence ID" value="OLL22445.1"/>
    <property type="molecule type" value="Genomic_DNA"/>
</dbReference>
<feature type="region of interest" description="Disordered" evidence="6">
    <location>
        <begin position="143"/>
        <end position="190"/>
    </location>
</feature>
<dbReference type="Proteomes" id="UP000186594">
    <property type="component" value="Unassembled WGS sequence"/>
</dbReference>
<evidence type="ECO:0000256" key="5">
    <source>
        <dbReference type="ARBA" id="ARBA00023134"/>
    </source>
</evidence>
<dbReference type="InterPro" id="IPR002735">
    <property type="entry name" value="Transl_init_fac_IF2/IF5_dom"/>
</dbReference>
<dbReference type="InterPro" id="IPR016024">
    <property type="entry name" value="ARM-type_fold"/>
</dbReference>
<dbReference type="GO" id="GO:0045947">
    <property type="term" value="P:negative regulation of translational initiation"/>
    <property type="evidence" value="ECO:0007669"/>
    <property type="project" value="EnsemblFungi"/>
</dbReference>
<dbReference type="GO" id="GO:0005092">
    <property type="term" value="F:GDP-dissociation inhibitor activity"/>
    <property type="evidence" value="ECO:0007669"/>
    <property type="project" value="EnsemblFungi"/>
</dbReference>
<proteinExistence type="inferred from homology"/>
<dbReference type="OMA" id="YRYKMEK"/>
<feature type="non-terminal residue" evidence="8">
    <location>
        <position position="361"/>
    </location>
</feature>
<keyword evidence="9" id="KW-1185">Reference proteome</keyword>
<dbReference type="AlphaFoldDB" id="A0A1U7LIG6"/>
<gene>
    <name evidence="8" type="ORF">NEOLI_003348</name>
</gene>
<feature type="compositionally biased region" description="Acidic residues" evidence="6">
    <location>
        <begin position="175"/>
        <end position="188"/>
    </location>
</feature>
<dbReference type="FunFam" id="3.30.30.170:FF:000002">
    <property type="entry name" value="Eukaryotic translation initiation factor 5"/>
    <property type="match status" value="1"/>
</dbReference>
<dbReference type="GO" id="GO:0001732">
    <property type="term" value="P:formation of cytoplasmic translation initiation complex"/>
    <property type="evidence" value="ECO:0007669"/>
    <property type="project" value="EnsemblFungi"/>
</dbReference>
<sequence>MGVCLDIRRDVNDTFYRYKMPRIQSKIEGKGNGIKTVIPNMSEVSRSLCRSPIYVTKFFGFELGAQTSTNAESDRYIVNGAHDAGKLQDLLDVFIAKFVLCGDCKNPETEFIITKDKSIVRDCKACGSRTHLDPRHKLYGAILKNPPEKERKTKKPKRNGADREDGVELAGSDDASAEEEGIPAGSDDEFTREIQESTADLKIEDQDKLVDWAVDLSADAVKARTKALEGGATKAAFGDDDEDGEDETGDNSFSQFGHWIVENKENVNDVEVYKKATELGIETRHRTMQVLAQTLFDENILKQIGPKAPLLKKMITSEKHQKALLGGTERLVGLDYPQLIPAVPKILMAYYEYDLISEDVV</sequence>
<dbReference type="OrthoDB" id="10250831at2759"/>
<dbReference type="Gene3D" id="1.25.40.180">
    <property type="match status" value="1"/>
</dbReference>
<dbReference type="InterPro" id="IPR016190">
    <property type="entry name" value="Transl_init_fac_IF2/IF5_Zn-bd"/>
</dbReference>
<keyword evidence="2 8" id="KW-0396">Initiation factor</keyword>
<dbReference type="Gene3D" id="3.30.30.170">
    <property type="match status" value="1"/>
</dbReference>
<dbReference type="SMART" id="SM00653">
    <property type="entry name" value="eIF2B_5"/>
    <property type="match status" value="1"/>
</dbReference>
<name>A0A1U7LIG6_NEOID</name>
<comment type="similarity">
    <text evidence="1">Belongs to the eIF-2-beta/eIF-5 family.</text>
</comment>
<dbReference type="InterPro" id="IPR003307">
    <property type="entry name" value="W2_domain"/>
</dbReference>
<evidence type="ECO:0000256" key="2">
    <source>
        <dbReference type="ARBA" id="ARBA00022540"/>
    </source>
</evidence>
<evidence type="ECO:0000259" key="7">
    <source>
        <dbReference type="PROSITE" id="PS51363"/>
    </source>
</evidence>
<dbReference type="GO" id="GO:0033290">
    <property type="term" value="C:eukaryotic 48S preinitiation complex"/>
    <property type="evidence" value="ECO:0007669"/>
    <property type="project" value="EnsemblFungi"/>
</dbReference>
<comment type="caution">
    <text evidence="8">The sequence shown here is derived from an EMBL/GenBank/DDBJ whole genome shotgun (WGS) entry which is preliminary data.</text>
</comment>
<dbReference type="GO" id="GO:0043614">
    <property type="term" value="C:multi-eIF complex"/>
    <property type="evidence" value="ECO:0007669"/>
    <property type="project" value="EnsemblFungi"/>
</dbReference>
<evidence type="ECO:0000256" key="6">
    <source>
        <dbReference type="SAM" id="MobiDB-lite"/>
    </source>
</evidence>
<organism evidence="8 9">
    <name type="scientific">Neolecta irregularis (strain DAH-3)</name>
    <dbReference type="NCBI Taxonomy" id="1198029"/>
    <lineage>
        <taxon>Eukaryota</taxon>
        <taxon>Fungi</taxon>
        <taxon>Dikarya</taxon>
        <taxon>Ascomycota</taxon>
        <taxon>Taphrinomycotina</taxon>
        <taxon>Neolectales</taxon>
        <taxon>Neolectaceae</taxon>
        <taxon>Neolecta</taxon>
    </lineage>
</organism>
<evidence type="ECO:0000256" key="1">
    <source>
        <dbReference type="ARBA" id="ARBA00010397"/>
    </source>
</evidence>
<feature type="domain" description="W2" evidence="7">
    <location>
        <begin position="246"/>
        <end position="361"/>
    </location>
</feature>
<dbReference type="GO" id="GO:0005525">
    <property type="term" value="F:GTP binding"/>
    <property type="evidence" value="ECO:0007669"/>
    <property type="project" value="UniProtKB-KW"/>
</dbReference>
<keyword evidence="4" id="KW-0648">Protein biosynthesis</keyword>
<dbReference type="PANTHER" id="PTHR23001">
    <property type="entry name" value="EUKARYOTIC TRANSLATION INITIATION FACTOR"/>
    <property type="match status" value="1"/>
</dbReference>
<dbReference type="STRING" id="1198029.A0A1U7LIG6"/>
<protein>
    <submittedName>
        <fullName evidence="8">Putative eukaryotic translation initiation factor 5</fullName>
    </submittedName>
</protein>
<reference evidence="8 9" key="1">
    <citation type="submission" date="2016-04" db="EMBL/GenBank/DDBJ databases">
        <title>Evolutionary innovation and constraint leading to complex multicellularity in the Ascomycota.</title>
        <authorList>
            <person name="Cisse O."/>
            <person name="Nguyen A."/>
            <person name="Hewitt D.A."/>
            <person name="Jedd G."/>
            <person name="Stajich J.E."/>
        </authorList>
    </citation>
    <scope>NUCLEOTIDE SEQUENCE [LARGE SCALE GENOMIC DNA]</scope>
    <source>
        <strain evidence="8 9">DAH-3</strain>
    </source>
</reference>
<dbReference type="GO" id="GO:0071074">
    <property type="term" value="F:eukaryotic initiation factor eIF2 binding"/>
    <property type="evidence" value="ECO:0007669"/>
    <property type="project" value="TreeGrafter"/>
</dbReference>
<dbReference type="FunFam" id="2.20.25.350:FF:000001">
    <property type="entry name" value="Eukaryotic translation initiation factor 5"/>
    <property type="match status" value="1"/>
</dbReference>
<dbReference type="PANTHER" id="PTHR23001:SF7">
    <property type="entry name" value="EUKARYOTIC TRANSLATION INITIATION FACTOR 5"/>
    <property type="match status" value="1"/>
</dbReference>
<dbReference type="SUPFAM" id="SSF100966">
    <property type="entry name" value="Translation initiation factor 2 beta, aIF2beta, N-terminal domain"/>
    <property type="match status" value="1"/>
</dbReference>
<evidence type="ECO:0000256" key="3">
    <source>
        <dbReference type="ARBA" id="ARBA00022741"/>
    </source>
</evidence>
<keyword evidence="3" id="KW-0547">Nucleotide-binding</keyword>
<dbReference type="GO" id="GO:0005096">
    <property type="term" value="F:GTPase activator activity"/>
    <property type="evidence" value="ECO:0007669"/>
    <property type="project" value="EnsemblFungi"/>
</dbReference>
<dbReference type="GO" id="GO:0005829">
    <property type="term" value="C:cytosol"/>
    <property type="evidence" value="ECO:0007669"/>
    <property type="project" value="TreeGrafter"/>
</dbReference>
<evidence type="ECO:0000313" key="8">
    <source>
        <dbReference type="EMBL" id="OLL22445.1"/>
    </source>
</evidence>
<feature type="compositionally biased region" description="Acidic residues" evidence="6">
    <location>
        <begin position="238"/>
        <end position="249"/>
    </location>
</feature>
<dbReference type="SUPFAM" id="SSF75689">
    <property type="entry name" value="Zinc-binding domain of translation initiation factor 2 beta"/>
    <property type="match status" value="1"/>
</dbReference>
<dbReference type="CDD" id="cd11561">
    <property type="entry name" value="W2_eIF5"/>
    <property type="match status" value="1"/>
</dbReference>
<dbReference type="GO" id="GO:0003743">
    <property type="term" value="F:translation initiation factor activity"/>
    <property type="evidence" value="ECO:0007669"/>
    <property type="project" value="UniProtKB-KW"/>
</dbReference>
<evidence type="ECO:0000256" key="4">
    <source>
        <dbReference type="ARBA" id="ARBA00022917"/>
    </source>
</evidence>